<sequence>MRKKIYLLLIAPLMGALYVNAQVPGANVDIKHYRFAITLNDANNSIDGQATITAKFVKPATILTLDLFKKNKDGKGMLVIAVKENSLPVKFKQDSDKLILNTKAAKGTIHKYNVTYAGVPADGLIISTNQYKHRTFFGDNWAIRARYWLPCIDNPADKASVEFLVTAPAKYKVVANGLKVLEKNVPPNQKLTHWSETAQLPTKVMVIGVAEFATDSPGNPGGTPVYSYVFHEDKAEGLKNYSVATKILPWFVKRIGAFPYKKLANVQSKTIFGGMENAGAIFYYERSVNDSQGIEPLMAHEIAHQWFGDAISEKSWWHVWLSEGFATYMTNLYMEGTYGVDTLKSRLAADRDLIFGFEKKYNAPVVDSAYKGEMIGMLNANAYQKGGWVLHMLRRKIGDDAFWKGVQAYYKQYNGSNAHTDDLRVIMEKVSGINLKPFFTQWLREAGHPQLKFTWNYNDADKTLAVHITQLQAKPYQLEVEFTVDGKLYRSDISGSSTTITVPAASVTPRIKIDPDVNLLATFDTVNKP</sequence>
<dbReference type="InterPro" id="IPR045357">
    <property type="entry name" value="Aminopeptidase_N-like_N"/>
</dbReference>
<dbReference type="CDD" id="cd09603">
    <property type="entry name" value="M1_APN_like"/>
    <property type="match status" value="1"/>
</dbReference>
<dbReference type="RefSeq" id="WP_377144308.1">
    <property type="nucleotide sequence ID" value="NZ_JBHTIA010000012.1"/>
</dbReference>
<comment type="cofactor">
    <cofactor evidence="2">
        <name>Zn(2+)</name>
        <dbReference type="ChEBI" id="CHEBI:29105"/>
    </cofactor>
</comment>
<evidence type="ECO:0000259" key="13">
    <source>
        <dbReference type="Pfam" id="PF01433"/>
    </source>
</evidence>
<dbReference type="InterPro" id="IPR042097">
    <property type="entry name" value="Aminopeptidase_N-like_N_sf"/>
</dbReference>
<dbReference type="EC" id="3.4.11.2" evidence="4"/>
<evidence type="ECO:0000256" key="9">
    <source>
        <dbReference type="ARBA" id="ARBA00022801"/>
    </source>
</evidence>
<dbReference type="Pfam" id="PF01433">
    <property type="entry name" value="Peptidase_M1"/>
    <property type="match status" value="1"/>
</dbReference>
<evidence type="ECO:0000256" key="10">
    <source>
        <dbReference type="ARBA" id="ARBA00022833"/>
    </source>
</evidence>
<gene>
    <name evidence="15" type="ORF">ACFQZI_16260</name>
</gene>
<protein>
    <recommendedName>
        <fullName evidence="5">Aminopeptidase N</fullName>
        <ecNumber evidence="4">3.4.11.2</ecNumber>
    </recommendedName>
</protein>
<feature type="domain" description="Peptidase M1 membrane alanine aminopeptidase" evidence="13">
    <location>
        <begin position="244"/>
        <end position="442"/>
    </location>
</feature>
<evidence type="ECO:0000256" key="7">
    <source>
        <dbReference type="ARBA" id="ARBA00022670"/>
    </source>
</evidence>
<keyword evidence="12" id="KW-0732">Signal</keyword>
<dbReference type="SUPFAM" id="SSF55486">
    <property type="entry name" value="Metalloproteases ('zincins'), catalytic domain"/>
    <property type="match status" value="1"/>
</dbReference>
<evidence type="ECO:0000313" key="15">
    <source>
        <dbReference type="EMBL" id="MFD0766417.1"/>
    </source>
</evidence>
<dbReference type="InterPro" id="IPR027268">
    <property type="entry name" value="Peptidase_M4/M1_CTD_sf"/>
</dbReference>
<keyword evidence="6 15" id="KW-0031">Aminopeptidase</keyword>
<evidence type="ECO:0000256" key="6">
    <source>
        <dbReference type="ARBA" id="ARBA00022438"/>
    </source>
</evidence>
<dbReference type="PRINTS" id="PR00756">
    <property type="entry name" value="ALADIPTASE"/>
</dbReference>
<dbReference type="InterPro" id="IPR001930">
    <property type="entry name" value="Peptidase_M1"/>
</dbReference>
<dbReference type="Gene3D" id="2.60.40.1730">
    <property type="entry name" value="tricorn interacting facor f3 domain"/>
    <property type="match status" value="1"/>
</dbReference>
<feature type="signal peptide" evidence="12">
    <location>
        <begin position="1"/>
        <end position="21"/>
    </location>
</feature>
<keyword evidence="8" id="KW-0479">Metal-binding</keyword>
<dbReference type="EMBL" id="JBHTIA010000012">
    <property type="protein sequence ID" value="MFD0766417.1"/>
    <property type="molecule type" value="Genomic_DNA"/>
</dbReference>
<name>A0ABW2ZJQ4_9SPHI</name>
<keyword evidence="9 15" id="KW-0378">Hydrolase</keyword>
<keyword evidence="16" id="KW-1185">Reference proteome</keyword>
<evidence type="ECO:0000256" key="11">
    <source>
        <dbReference type="ARBA" id="ARBA00023049"/>
    </source>
</evidence>
<dbReference type="Pfam" id="PF17900">
    <property type="entry name" value="Peptidase_M1_N"/>
    <property type="match status" value="1"/>
</dbReference>
<evidence type="ECO:0000313" key="16">
    <source>
        <dbReference type="Proteomes" id="UP001597073"/>
    </source>
</evidence>
<dbReference type="SUPFAM" id="SSF63737">
    <property type="entry name" value="Leukotriene A4 hydrolase N-terminal domain"/>
    <property type="match status" value="1"/>
</dbReference>
<keyword evidence="11" id="KW-0482">Metalloprotease</keyword>
<evidence type="ECO:0000256" key="2">
    <source>
        <dbReference type="ARBA" id="ARBA00001947"/>
    </source>
</evidence>
<dbReference type="PANTHER" id="PTHR11533:SF174">
    <property type="entry name" value="PUROMYCIN-SENSITIVE AMINOPEPTIDASE-RELATED"/>
    <property type="match status" value="1"/>
</dbReference>
<dbReference type="InterPro" id="IPR014782">
    <property type="entry name" value="Peptidase_M1_dom"/>
</dbReference>
<evidence type="ECO:0000256" key="8">
    <source>
        <dbReference type="ARBA" id="ARBA00022723"/>
    </source>
</evidence>
<comment type="caution">
    <text evidence="15">The sequence shown here is derived from an EMBL/GenBank/DDBJ whole genome shotgun (WGS) entry which is preliminary data.</text>
</comment>
<comment type="catalytic activity">
    <reaction evidence="1">
        <text>Release of an N-terminal amino acid, Xaa-|-Yaa- from a peptide, amide or arylamide. Xaa is preferably Ala, but may be most amino acids including Pro (slow action). When a terminal hydrophobic residue is followed by a prolyl residue, the two may be released as an intact Xaa-Pro dipeptide.</text>
        <dbReference type="EC" id="3.4.11.2"/>
    </reaction>
</comment>
<dbReference type="Gene3D" id="1.10.390.10">
    <property type="entry name" value="Neutral Protease Domain 2"/>
    <property type="match status" value="1"/>
</dbReference>
<dbReference type="InterPro" id="IPR050344">
    <property type="entry name" value="Peptidase_M1_aminopeptidases"/>
</dbReference>
<accession>A0ABW2ZJQ4</accession>
<evidence type="ECO:0000256" key="4">
    <source>
        <dbReference type="ARBA" id="ARBA00012564"/>
    </source>
</evidence>
<evidence type="ECO:0000256" key="12">
    <source>
        <dbReference type="SAM" id="SignalP"/>
    </source>
</evidence>
<evidence type="ECO:0000256" key="5">
    <source>
        <dbReference type="ARBA" id="ARBA00015611"/>
    </source>
</evidence>
<dbReference type="PANTHER" id="PTHR11533">
    <property type="entry name" value="PROTEASE M1 ZINC METALLOPROTEASE"/>
    <property type="match status" value="1"/>
</dbReference>
<proteinExistence type="inferred from homology"/>
<reference evidence="16" key="1">
    <citation type="journal article" date="2019" name="Int. J. Syst. Evol. Microbiol.">
        <title>The Global Catalogue of Microorganisms (GCM) 10K type strain sequencing project: providing services to taxonomists for standard genome sequencing and annotation.</title>
        <authorList>
            <consortium name="The Broad Institute Genomics Platform"/>
            <consortium name="The Broad Institute Genome Sequencing Center for Infectious Disease"/>
            <person name="Wu L."/>
            <person name="Ma J."/>
        </authorList>
    </citation>
    <scope>NUCLEOTIDE SEQUENCE [LARGE SCALE GENOMIC DNA]</scope>
    <source>
        <strain evidence="16">CCUG 60742</strain>
    </source>
</reference>
<organism evidence="15 16">
    <name type="scientific">Mucilaginibacter lutimaris</name>
    <dbReference type="NCBI Taxonomy" id="931629"/>
    <lineage>
        <taxon>Bacteria</taxon>
        <taxon>Pseudomonadati</taxon>
        <taxon>Bacteroidota</taxon>
        <taxon>Sphingobacteriia</taxon>
        <taxon>Sphingobacteriales</taxon>
        <taxon>Sphingobacteriaceae</taxon>
        <taxon>Mucilaginibacter</taxon>
    </lineage>
</organism>
<evidence type="ECO:0000256" key="1">
    <source>
        <dbReference type="ARBA" id="ARBA00000098"/>
    </source>
</evidence>
<feature type="domain" description="Aminopeptidase N-like N-terminal" evidence="14">
    <location>
        <begin position="31"/>
        <end position="202"/>
    </location>
</feature>
<dbReference type="Proteomes" id="UP001597073">
    <property type="component" value="Unassembled WGS sequence"/>
</dbReference>
<evidence type="ECO:0000256" key="3">
    <source>
        <dbReference type="ARBA" id="ARBA00010136"/>
    </source>
</evidence>
<comment type="similarity">
    <text evidence="3">Belongs to the peptidase M1 family.</text>
</comment>
<evidence type="ECO:0000259" key="14">
    <source>
        <dbReference type="Pfam" id="PF17900"/>
    </source>
</evidence>
<feature type="chain" id="PRO_5046086521" description="Aminopeptidase N" evidence="12">
    <location>
        <begin position="22"/>
        <end position="529"/>
    </location>
</feature>
<keyword evidence="10" id="KW-0862">Zinc</keyword>
<keyword evidence="7" id="KW-0645">Protease</keyword>
<dbReference type="GO" id="GO:0004177">
    <property type="term" value="F:aminopeptidase activity"/>
    <property type="evidence" value="ECO:0007669"/>
    <property type="project" value="UniProtKB-KW"/>
</dbReference>